<gene>
    <name evidence="5" type="ORF">LVIROSA_LOCUS17642</name>
</gene>
<dbReference type="GO" id="GO:0005953">
    <property type="term" value="C:CAAX-protein geranylgeranyltransferase complex"/>
    <property type="evidence" value="ECO:0007669"/>
    <property type="project" value="TreeGrafter"/>
</dbReference>
<dbReference type="GO" id="GO:0005965">
    <property type="term" value="C:protein farnesyltransferase complex"/>
    <property type="evidence" value="ECO:0007669"/>
    <property type="project" value="TreeGrafter"/>
</dbReference>
<evidence type="ECO:0000256" key="1">
    <source>
        <dbReference type="ARBA" id="ARBA00006734"/>
    </source>
</evidence>
<evidence type="ECO:0000256" key="4">
    <source>
        <dbReference type="ARBA" id="ARBA00022737"/>
    </source>
</evidence>
<dbReference type="Pfam" id="PF01239">
    <property type="entry name" value="PPTA"/>
    <property type="match status" value="2"/>
</dbReference>
<dbReference type="PROSITE" id="PS51147">
    <property type="entry name" value="PFTA"/>
    <property type="match status" value="2"/>
</dbReference>
<organism evidence="5 6">
    <name type="scientific">Lactuca virosa</name>
    <dbReference type="NCBI Taxonomy" id="75947"/>
    <lineage>
        <taxon>Eukaryota</taxon>
        <taxon>Viridiplantae</taxon>
        <taxon>Streptophyta</taxon>
        <taxon>Embryophyta</taxon>
        <taxon>Tracheophyta</taxon>
        <taxon>Spermatophyta</taxon>
        <taxon>Magnoliopsida</taxon>
        <taxon>eudicotyledons</taxon>
        <taxon>Gunneridae</taxon>
        <taxon>Pentapetalae</taxon>
        <taxon>asterids</taxon>
        <taxon>campanulids</taxon>
        <taxon>Asterales</taxon>
        <taxon>Asteraceae</taxon>
        <taxon>Cichorioideae</taxon>
        <taxon>Cichorieae</taxon>
        <taxon>Lactucinae</taxon>
        <taxon>Lactuca</taxon>
    </lineage>
</organism>
<sequence length="421" mass="48869">MSEAVPSSYLDPSSLVYQLESILESDPLIDEVGFVHPSQFASMSDTSHANTSDMDMSFWSKDHKLGISTESIHPLYIAAKNAFMSSLQQYKMLIPLHSKKVDNISATSSPLTGLENELMKHSRALLLLSCDFGTAWNCRKEVVLSKQNIRLYLDELSLSSLVLSCSPKSERTWSHRRWVIKMIAGKCTNLEEILKNESDLANRIAEKSKMNYRAWNHRCWLVSYMPESQVIDELIKYRDWAGLHVADNSCFHYRTRLMSRTLEDSWYKQDLKATEICQLWKEEITWSEILNKRYIGREALWLYRRFLSVCWMKHFAGHSHTGGSGTHLDLFVENEIKLFRSCKMIPDNVFEDYQAQAMFAATYIMWLIKEMDEDEGMRRRSVVEKVGEEVEQVVNKTLDEVVGNRLHQLFNLEVVVIHTKL</sequence>
<comment type="similarity">
    <text evidence="1">Belongs to the protein prenyltransferase subunit alpha family.</text>
</comment>
<dbReference type="PANTHER" id="PTHR11129:SF10">
    <property type="entry name" value="PROTEIN PRENYLYLTRANSFERASE SUPERFAMILY PROTEIN"/>
    <property type="match status" value="1"/>
</dbReference>
<dbReference type="GO" id="GO:0004662">
    <property type="term" value="F:CAAX-protein geranylgeranyltransferase activity"/>
    <property type="evidence" value="ECO:0007669"/>
    <property type="project" value="TreeGrafter"/>
</dbReference>
<keyword evidence="2" id="KW-0637">Prenyltransferase</keyword>
<evidence type="ECO:0000256" key="3">
    <source>
        <dbReference type="ARBA" id="ARBA00022679"/>
    </source>
</evidence>
<accession>A0AAU9MVJ6</accession>
<evidence type="ECO:0000313" key="6">
    <source>
        <dbReference type="Proteomes" id="UP001157418"/>
    </source>
</evidence>
<reference evidence="5 6" key="1">
    <citation type="submission" date="2022-01" db="EMBL/GenBank/DDBJ databases">
        <authorList>
            <person name="Xiong W."/>
            <person name="Schranz E."/>
        </authorList>
    </citation>
    <scope>NUCLEOTIDE SEQUENCE [LARGE SCALE GENOMIC DNA]</scope>
</reference>
<keyword evidence="6" id="KW-1185">Reference proteome</keyword>
<proteinExistence type="inferred from homology"/>
<evidence type="ECO:0000313" key="5">
    <source>
        <dbReference type="EMBL" id="CAH1430900.1"/>
    </source>
</evidence>
<evidence type="ECO:0000256" key="2">
    <source>
        <dbReference type="ARBA" id="ARBA00022602"/>
    </source>
</evidence>
<dbReference type="InterPro" id="IPR002088">
    <property type="entry name" value="Prenyl_trans_a"/>
</dbReference>
<protein>
    <submittedName>
        <fullName evidence="5">Uncharacterized protein</fullName>
    </submittedName>
</protein>
<dbReference type="Gene3D" id="1.25.40.120">
    <property type="entry name" value="Protein prenylyltransferase"/>
    <property type="match status" value="1"/>
</dbReference>
<comment type="caution">
    <text evidence="5">The sequence shown here is derived from an EMBL/GenBank/DDBJ whole genome shotgun (WGS) entry which is preliminary data.</text>
</comment>
<keyword evidence="3" id="KW-0808">Transferase</keyword>
<dbReference type="EMBL" id="CAKMRJ010003334">
    <property type="protein sequence ID" value="CAH1430900.1"/>
    <property type="molecule type" value="Genomic_DNA"/>
</dbReference>
<dbReference type="PANTHER" id="PTHR11129">
    <property type="entry name" value="PROTEIN FARNESYLTRANSFERASE ALPHA SUBUNIT/RAB GERANYLGERANYL TRANSFERASE ALPHA SUBUNIT"/>
    <property type="match status" value="1"/>
</dbReference>
<name>A0AAU9MVJ6_9ASTR</name>
<keyword evidence="4" id="KW-0677">Repeat</keyword>
<dbReference type="AlphaFoldDB" id="A0AAU9MVJ6"/>
<dbReference type="GO" id="GO:0004660">
    <property type="term" value="F:protein farnesyltransferase activity"/>
    <property type="evidence" value="ECO:0007669"/>
    <property type="project" value="TreeGrafter"/>
</dbReference>
<dbReference type="Proteomes" id="UP001157418">
    <property type="component" value="Unassembled WGS sequence"/>
</dbReference>
<dbReference type="SUPFAM" id="SSF48439">
    <property type="entry name" value="Protein prenylyltransferase"/>
    <property type="match status" value="1"/>
</dbReference>